<sequence length="88" mass="10295">MNIIIVIAPLETGVDALTRCNEDGTYTIIVNNRLSEEKARKAIMHEVFHVKKDDFSSFEKASLLERMLRESNYLEQEVEDINFYWNVV</sequence>
<dbReference type="EMBL" id="CACRUX010000033">
    <property type="protein sequence ID" value="VYT93790.1"/>
    <property type="molecule type" value="Genomic_DNA"/>
</dbReference>
<name>A0A6N3AVX2_9FIRM</name>
<dbReference type="RefSeq" id="WP_422105636.1">
    <property type="nucleotide sequence ID" value="NZ_CACRUX010000033.1"/>
</dbReference>
<gene>
    <name evidence="1" type="ORF">VRLFYP33_00833</name>
</gene>
<accession>A0A6N3AVX2</accession>
<dbReference type="AlphaFoldDB" id="A0A6N3AVX2"/>
<proteinExistence type="predicted"/>
<protein>
    <submittedName>
        <fullName evidence="1">Uncharacterized protein</fullName>
    </submittedName>
</protein>
<reference evidence="1" key="1">
    <citation type="submission" date="2019-11" db="EMBL/GenBank/DDBJ databases">
        <authorList>
            <person name="Feng L."/>
        </authorList>
    </citation>
    <scope>NUCLEOTIDE SEQUENCE</scope>
    <source>
        <strain evidence="1">VrattiLFYP33</strain>
    </source>
</reference>
<evidence type="ECO:0000313" key="1">
    <source>
        <dbReference type="EMBL" id="VYT93790.1"/>
    </source>
</evidence>
<organism evidence="1">
    <name type="scientific">Veillonella ratti</name>
    <dbReference type="NCBI Taxonomy" id="103892"/>
    <lineage>
        <taxon>Bacteria</taxon>
        <taxon>Bacillati</taxon>
        <taxon>Bacillota</taxon>
        <taxon>Negativicutes</taxon>
        <taxon>Veillonellales</taxon>
        <taxon>Veillonellaceae</taxon>
        <taxon>Veillonella</taxon>
    </lineage>
</organism>